<keyword evidence="4 9" id="KW-1133">Transmembrane helix</keyword>
<keyword evidence="12" id="KW-1185">Reference proteome</keyword>
<feature type="transmembrane region" description="Helical" evidence="9">
    <location>
        <begin position="145"/>
        <end position="170"/>
    </location>
</feature>
<dbReference type="PANTHER" id="PTHR11003">
    <property type="entry name" value="POTASSIUM CHANNEL, SUBFAMILY K"/>
    <property type="match status" value="1"/>
</dbReference>
<evidence type="ECO:0000256" key="6">
    <source>
        <dbReference type="ARBA" id="ARBA00023136"/>
    </source>
</evidence>
<evidence type="ECO:0000256" key="2">
    <source>
        <dbReference type="ARBA" id="ARBA00022448"/>
    </source>
</evidence>
<reference evidence="11" key="1">
    <citation type="submission" date="2022-01" db="EMBL/GenBank/DDBJ databases">
        <authorList>
            <person name="King R."/>
        </authorList>
    </citation>
    <scope>NUCLEOTIDE SEQUENCE</scope>
</reference>
<feature type="transmembrane region" description="Helical" evidence="9">
    <location>
        <begin position="354"/>
        <end position="374"/>
    </location>
</feature>
<keyword evidence="7 8" id="KW-0407">Ion channel</keyword>
<evidence type="ECO:0000256" key="1">
    <source>
        <dbReference type="ARBA" id="ARBA00004141"/>
    </source>
</evidence>
<dbReference type="Gene3D" id="1.10.287.70">
    <property type="match status" value="1"/>
</dbReference>
<sequence length="456" mass="49070">MEDNSSISATRRCIVGILCGRASLFLLMTGYVLFGAMLFESIEGGPQEQQRSQAVDFQKNREECLRELWLITERLNVLYEKNWTKLVTEQLRRFERIVVESKRMENSAGSVPVQWSFAEALLYSIALLTTVGYGKLSPKTALGKVATIAYSIIGVPLMLVLLSSLGTLLASGAKKTYAKLCCHTNGAIAKSPTVGYHKAPSSPAGKQYCRNHEDSASIQTSSIHNTPNHHANFRQNHHHGQHVEQGEFPKRSLLATVRSSHTRGRCRQTGVRQTLTEPTVPSMCPAHSHHHIPMRTVNSSIVGIAVTSDLEDAEEPDENDQITCSAHDTPSRVPLIWRSPEREMALVSPSSSSVPALLVFALFASYVLGGAAALSSCGGGGFLDAVYVCFVAVATIGIGDGAPTPGVGLLGLGQALAGGAYVFAGLVVVAMCFSLVQEEVGLKCRRIAGVLGLARR</sequence>
<organism evidence="11 12">
    <name type="scientific">Phyllotreta striolata</name>
    <name type="common">Striped flea beetle</name>
    <name type="synonym">Crioceris striolata</name>
    <dbReference type="NCBI Taxonomy" id="444603"/>
    <lineage>
        <taxon>Eukaryota</taxon>
        <taxon>Metazoa</taxon>
        <taxon>Ecdysozoa</taxon>
        <taxon>Arthropoda</taxon>
        <taxon>Hexapoda</taxon>
        <taxon>Insecta</taxon>
        <taxon>Pterygota</taxon>
        <taxon>Neoptera</taxon>
        <taxon>Endopterygota</taxon>
        <taxon>Coleoptera</taxon>
        <taxon>Polyphaga</taxon>
        <taxon>Cucujiformia</taxon>
        <taxon>Chrysomeloidea</taxon>
        <taxon>Chrysomelidae</taxon>
        <taxon>Galerucinae</taxon>
        <taxon>Alticini</taxon>
        <taxon>Phyllotreta</taxon>
    </lineage>
</organism>
<feature type="domain" description="Potassium channel" evidence="10">
    <location>
        <begin position="114"/>
        <end position="169"/>
    </location>
</feature>
<protein>
    <recommendedName>
        <fullName evidence="10">Potassium channel domain-containing protein</fullName>
    </recommendedName>
</protein>
<dbReference type="InterPro" id="IPR013099">
    <property type="entry name" value="K_chnl_dom"/>
</dbReference>
<proteinExistence type="inferred from homology"/>
<feature type="transmembrane region" description="Helical" evidence="9">
    <location>
        <begin position="411"/>
        <end position="436"/>
    </location>
</feature>
<evidence type="ECO:0000313" key="11">
    <source>
        <dbReference type="EMBL" id="CAG9856971.1"/>
    </source>
</evidence>
<accession>A0A9N9XLB8</accession>
<comment type="similarity">
    <text evidence="8">Belongs to the two pore domain potassium channel (TC 1.A.1.8) family.</text>
</comment>
<dbReference type="AlphaFoldDB" id="A0A9N9XLB8"/>
<dbReference type="GO" id="GO:0005886">
    <property type="term" value="C:plasma membrane"/>
    <property type="evidence" value="ECO:0007669"/>
    <property type="project" value="TreeGrafter"/>
</dbReference>
<keyword evidence="3 8" id="KW-0812">Transmembrane</keyword>
<feature type="transmembrane region" description="Helical" evidence="9">
    <location>
        <begin position="12"/>
        <end position="34"/>
    </location>
</feature>
<evidence type="ECO:0000256" key="9">
    <source>
        <dbReference type="SAM" id="Phobius"/>
    </source>
</evidence>
<dbReference type="GO" id="GO:0030322">
    <property type="term" value="P:stabilization of membrane potential"/>
    <property type="evidence" value="ECO:0007669"/>
    <property type="project" value="TreeGrafter"/>
</dbReference>
<dbReference type="Proteomes" id="UP001153712">
    <property type="component" value="Chromosome 13"/>
</dbReference>
<comment type="subcellular location">
    <subcellularLocation>
        <location evidence="1">Membrane</location>
        <topology evidence="1">Multi-pass membrane protein</topology>
    </subcellularLocation>
</comment>
<gene>
    <name evidence="11" type="ORF">PHYEVI_LOCUS3382</name>
</gene>
<dbReference type="OrthoDB" id="297496at2759"/>
<dbReference type="PRINTS" id="PR01333">
    <property type="entry name" value="2POREKCHANEL"/>
</dbReference>
<dbReference type="Pfam" id="PF07885">
    <property type="entry name" value="Ion_trans_2"/>
    <property type="match status" value="1"/>
</dbReference>
<dbReference type="GO" id="GO:0015271">
    <property type="term" value="F:outward rectifier potassium channel activity"/>
    <property type="evidence" value="ECO:0007669"/>
    <property type="project" value="TreeGrafter"/>
</dbReference>
<evidence type="ECO:0000259" key="10">
    <source>
        <dbReference type="Pfam" id="PF07885"/>
    </source>
</evidence>
<keyword evidence="2 8" id="KW-0813">Transport</keyword>
<name>A0A9N9XLB8_PHYSR</name>
<evidence type="ECO:0000256" key="8">
    <source>
        <dbReference type="RuleBase" id="RU003857"/>
    </source>
</evidence>
<evidence type="ECO:0000313" key="12">
    <source>
        <dbReference type="Proteomes" id="UP001153712"/>
    </source>
</evidence>
<dbReference type="PANTHER" id="PTHR11003:SF352">
    <property type="entry name" value="BCDNA.GH04802-RELATED"/>
    <property type="match status" value="1"/>
</dbReference>
<dbReference type="GO" id="GO:0022841">
    <property type="term" value="F:potassium ion leak channel activity"/>
    <property type="evidence" value="ECO:0007669"/>
    <property type="project" value="TreeGrafter"/>
</dbReference>
<evidence type="ECO:0000256" key="5">
    <source>
        <dbReference type="ARBA" id="ARBA00023065"/>
    </source>
</evidence>
<evidence type="ECO:0000256" key="7">
    <source>
        <dbReference type="ARBA" id="ARBA00023303"/>
    </source>
</evidence>
<keyword evidence="6 9" id="KW-0472">Membrane</keyword>
<feature type="transmembrane region" description="Helical" evidence="9">
    <location>
        <begin position="381"/>
        <end position="399"/>
    </location>
</feature>
<dbReference type="EMBL" id="OU900106">
    <property type="protein sequence ID" value="CAG9856971.1"/>
    <property type="molecule type" value="Genomic_DNA"/>
</dbReference>
<dbReference type="SUPFAM" id="SSF81324">
    <property type="entry name" value="Voltage-gated potassium channels"/>
    <property type="match status" value="2"/>
</dbReference>
<feature type="transmembrane region" description="Helical" evidence="9">
    <location>
        <begin position="113"/>
        <end position="133"/>
    </location>
</feature>
<dbReference type="InterPro" id="IPR003280">
    <property type="entry name" value="2pore_dom_K_chnl"/>
</dbReference>
<keyword evidence="5 8" id="KW-0406">Ion transport</keyword>
<evidence type="ECO:0000256" key="3">
    <source>
        <dbReference type="ARBA" id="ARBA00022692"/>
    </source>
</evidence>
<evidence type="ECO:0000256" key="4">
    <source>
        <dbReference type="ARBA" id="ARBA00022989"/>
    </source>
</evidence>